<dbReference type="VEuPathDB" id="ToxoDB:CSUI_007863"/>
<reference evidence="1 2" key="1">
    <citation type="journal article" date="2017" name="Int. J. Parasitol.">
        <title>The genome of the protozoan parasite Cystoisospora suis and a reverse vaccinology approach to identify vaccine candidates.</title>
        <authorList>
            <person name="Palmieri N."/>
            <person name="Shrestha A."/>
            <person name="Ruttkowski B."/>
            <person name="Beck T."/>
            <person name="Vogl C."/>
            <person name="Tomley F."/>
            <person name="Blake D.P."/>
            <person name="Joachim A."/>
        </authorList>
    </citation>
    <scope>NUCLEOTIDE SEQUENCE [LARGE SCALE GENOMIC DNA]</scope>
    <source>
        <strain evidence="1 2">Wien I</strain>
    </source>
</reference>
<dbReference type="Proteomes" id="UP000221165">
    <property type="component" value="Unassembled WGS sequence"/>
</dbReference>
<sequence>FSPCFLLPLKQQVTQEDQRRRKKRFFRLSVSSNFSGYFLLSWGSPKVASLLLSCVGSFLFSLNSFLSPRVDKLLYSLLPSPLVEPTASCCCNTQREEEGEAFLYFALLSLFFSCWGREEDVFLSLLFPRKSPRKKEKAGMNDG</sequence>
<evidence type="ECO:0000313" key="1">
    <source>
        <dbReference type="EMBL" id="PHJ18313.1"/>
    </source>
</evidence>
<evidence type="ECO:0000313" key="2">
    <source>
        <dbReference type="Proteomes" id="UP000221165"/>
    </source>
</evidence>
<protein>
    <submittedName>
        <fullName evidence="1">Uncharacterized protein</fullName>
    </submittedName>
</protein>
<comment type="caution">
    <text evidence="1">The sequence shown here is derived from an EMBL/GenBank/DDBJ whole genome shotgun (WGS) entry which is preliminary data.</text>
</comment>
<dbReference type="RefSeq" id="XP_067920021.1">
    <property type="nucleotide sequence ID" value="XM_068068006.1"/>
</dbReference>
<keyword evidence="2" id="KW-1185">Reference proteome</keyword>
<proteinExistence type="predicted"/>
<name>A0A2C6KPJ5_9APIC</name>
<dbReference type="GeneID" id="94431217"/>
<organism evidence="1 2">
    <name type="scientific">Cystoisospora suis</name>
    <dbReference type="NCBI Taxonomy" id="483139"/>
    <lineage>
        <taxon>Eukaryota</taxon>
        <taxon>Sar</taxon>
        <taxon>Alveolata</taxon>
        <taxon>Apicomplexa</taxon>
        <taxon>Conoidasida</taxon>
        <taxon>Coccidia</taxon>
        <taxon>Eucoccidiorida</taxon>
        <taxon>Eimeriorina</taxon>
        <taxon>Sarcocystidae</taxon>
        <taxon>Cystoisospora</taxon>
    </lineage>
</organism>
<gene>
    <name evidence="1" type="ORF">CSUI_007863</name>
</gene>
<dbReference type="AlphaFoldDB" id="A0A2C6KPJ5"/>
<feature type="non-terminal residue" evidence="1">
    <location>
        <position position="1"/>
    </location>
</feature>
<accession>A0A2C6KPJ5</accession>
<dbReference type="EMBL" id="MIGC01004223">
    <property type="protein sequence ID" value="PHJ18313.1"/>
    <property type="molecule type" value="Genomic_DNA"/>
</dbReference>